<dbReference type="PRINTS" id="PR01438">
    <property type="entry name" value="UNVRSLSTRESS"/>
</dbReference>
<sequence length="285" mass="30807">MPRHVLVPLDGADRSLGALEYALETFPNASLTALYVVDPARDSAEMDLERRGERVLERASERGADHGREIETELQTGLPHREILSRVVCTDVDHVVVGSHGESPVSRPFLGRVSEAVVRRSPITTTVVPESARSIRERDLPGRVLVPVDGSEQAEAALEYALEALPSGSRTALHVISLPFDPDRAAEGTYLDRIRTAHERSAAEVLESARAIADERGVGLETATAYGDPSEAILAEAAEGGFDQLVMGIHGRPLTARLFTGSVAERVARRAERTVTLVRGRPSTN</sequence>
<dbReference type="PANTHER" id="PTHR46268:SF24">
    <property type="entry name" value="UNIVERSAL STRESS PROTEIN"/>
    <property type="match status" value="1"/>
</dbReference>
<accession>L9XAH0</accession>
<reference evidence="3 4" key="1">
    <citation type="journal article" date="2014" name="PLoS Genet.">
        <title>Phylogenetically driven sequencing of extremely halophilic archaea reveals strategies for static and dynamic osmo-response.</title>
        <authorList>
            <person name="Becker E.A."/>
            <person name="Seitzer P.M."/>
            <person name="Tritt A."/>
            <person name="Larsen D."/>
            <person name="Krusor M."/>
            <person name="Yao A.I."/>
            <person name="Wu D."/>
            <person name="Madern D."/>
            <person name="Eisen J.A."/>
            <person name="Darling A.E."/>
            <person name="Facciotti M.T."/>
        </authorList>
    </citation>
    <scope>NUCLEOTIDE SEQUENCE [LARGE SCALE GENOMIC DNA]</scope>
    <source>
        <strain evidence="3 4">JCM 12255</strain>
    </source>
</reference>
<dbReference type="Proteomes" id="UP000011602">
    <property type="component" value="Unassembled WGS sequence"/>
</dbReference>
<dbReference type="InterPro" id="IPR006015">
    <property type="entry name" value="Universal_stress_UspA"/>
</dbReference>
<evidence type="ECO:0000256" key="1">
    <source>
        <dbReference type="ARBA" id="ARBA00008791"/>
    </source>
</evidence>
<dbReference type="PATRIC" id="fig|1227499.3.peg.1411"/>
<dbReference type="SUPFAM" id="SSF52402">
    <property type="entry name" value="Adenine nucleotide alpha hydrolases-like"/>
    <property type="match status" value="2"/>
</dbReference>
<dbReference type="AlphaFoldDB" id="L9XAH0"/>
<dbReference type="STRING" id="1227499.C493_06912"/>
<dbReference type="OrthoDB" id="105697at2157"/>
<gene>
    <name evidence="3" type="ORF">C493_06912</name>
</gene>
<dbReference type="PANTHER" id="PTHR46268">
    <property type="entry name" value="STRESS RESPONSE PROTEIN NHAX"/>
    <property type="match status" value="1"/>
</dbReference>
<dbReference type="InterPro" id="IPR006016">
    <property type="entry name" value="UspA"/>
</dbReference>
<dbReference type="EMBL" id="AOHZ01000034">
    <property type="protein sequence ID" value="ELY58715.1"/>
    <property type="molecule type" value="Genomic_DNA"/>
</dbReference>
<proteinExistence type="inferred from homology"/>
<comment type="similarity">
    <text evidence="1">Belongs to the universal stress protein A family.</text>
</comment>
<dbReference type="Gene3D" id="3.40.50.620">
    <property type="entry name" value="HUPs"/>
    <property type="match status" value="2"/>
</dbReference>
<dbReference type="Pfam" id="PF00582">
    <property type="entry name" value="Usp"/>
    <property type="match status" value="2"/>
</dbReference>
<organism evidence="3 4">
    <name type="scientific">Natronolimnohabitans innermongolicus JCM 12255</name>
    <dbReference type="NCBI Taxonomy" id="1227499"/>
    <lineage>
        <taxon>Archaea</taxon>
        <taxon>Methanobacteriati</taxon>
        <taxon>Methanobacteriota</taxon>
        <taxon>Stenosarchaea group</taxon>
        <taxon>Halobacteria</taxon>
        <taxon>Halobacteriales</taxon>
        <taxon>Natrialbaceae</taxon>
        <taxon>Natronolimnohabitans</taxon>
    </lineage>
</organism>
<evidence type="ECO:0000313" key="4">
    <source>
        <dbReference type="Proteomes" id="UP000011602"/>
    </source>
</evidence>
<protein>
    <submittedName>
        <fullName evidence="3">UspA domain-containing protein</fullName>
    </submittedName>
</protein>
<comment type="caution">
    <text evidence="3">The sequence shown here is derived from an EMBL/GenBank/DDBJ whole genome shotgun (WGS) entry which is preliminary data.</text>
</comment>
<dbReference type="RefSeq" id="WP_007258684.1">
    <property type="nucleotide sequence ID" value="NZ_AOHZ01000034.1"/>
</dbReference>
<evidence type="ECO:0000259" key="2">
    <source>
        <dbReference type="Pfam" id="PF00582"/>
    </source>
</evidence>
<name>L9XAH0_9EURY</name>
<dbReference type="InterPro" id="IPR014729">
    <property type="entry name" value="Rossmann-like_a/b/a_fold"/>
</dbReference>
<feature type="domain" description="UspA" evidence="2">
    <location>
        <begin position="143"/>
        <end position="279"/>
    </location>
</feature>
<keyword evidence="4" id="KW-1185">Reference proteome</keyword>
<dbReference type="CDD" id="cd00293">
    <property type="entry name" value="USP-like"/>
    <property type="match status" value="2"/>
</dbReference>
<feature type="domain" description="UspA" evidence="2">
    <location>
        <begin position="1"/>
        <end position="129"/>
    </location>
</feature>
<dbReference type="eggNOG" id="arCOG00449">
    <property type="taxonomic scope" value="Archaea"/>
</dbReference>
<evidence type="ECO:0000313" key="3">
    <source>
        <dbReference type="EMBL" id="ELY58715.1"/>
    </source>
</evidence>